<evidence type="ECO:0000259" key="2">
    <source>
        <dbReference type="SMART" id="SM00226"/>
    </source>
</evidence>
<organism evidence="3 4">
    <name type="scientific">Methanothermobacter tenebrarum</name>
    <dbReference type="NCBI Taxonomy" id="680118"/>
    <lineage>
        <taxon>Archaea</taxon>
        <taxon>Methanobacteriati</taxon>
        <taxon>Methanobacteriota</taxon>
        <taxon>Methanomada group</taxon>
        <taxon>Methanobacteria</taxon>
        <taxon>Methanobacteriales</taxon>
        <taxon>Methanobacteriaceae</taxon>
        <taxon>Methanothermobacter</taxon>
    </lineage>
</organism>
<keyword evidence="1" id="KW-0059">Arsenical resistance</keyword>
<dbReference type="PANTHER" id="PTHR43428">
    <property type="entry name" value="ARSENATE REDUCTASE"/>
    <property type="match status" value="1"/>
</dbReference>
<protein>
    <submittedName>
        <fullName evidence="3">Arsenate reductase ArsC</fullName>
    </submittedName>
</protein>
<dbReference type="Pfam" id="PF01451">
    <property type="entry name" value="LMWPc"/>
    <property type="match status" value="1"/>
</dbReference>
<dbReference type="InterPro" id="IPR023485">
    <property type="entry name" value="Ptyr_pPase"/>
</dbReference>
<name>A0A328PCX1_9EURY</name>
<dbReference type="GO" id="GO:0046685">
    <property type="term" value="P:response to arsenic-containing substance"/>
    <property type="evidence" value="ECO:0007669"/>
    <property type="project" value="UniProtKB-KW"/>
</dbReference>
<dbReference type="CDD" id="cd16345">
    <property type="entry name" value="LMWP_ArsC"/>
    <property type="match status" value="1"/>
</dbReference>
<gene>
    <name evidence="3" type="ORF">DPC56_05350</name>
</gene>
<evidence type="ECO:0000313" key="4">
    <source>
        <dbReference type="Proteomes" id="UP000249782"/>
    </source>
</evidence>
<dbReference type="AlphaFoldDB" id="A0A328PCX1"/>
<dbReference type="Proteomes" id="UP000249782">
    <property type="component" value="Unassembled WGS sequence"/>
</dbReference>
<dbReference type="OrthoDB" id="295776at2157"/>
<keyword evidence="4" id="KW-1185">Reference proteome</keyword>
<dbReference type="RefSeq" id="WP_112094039.1">
    <property type="nucleotide sequence ID" value="NZ_QLOE01000005.1"/>
</dbReference>
<dbReference type="InterPro" id="IPR036196">
    <property type="entry name" value="Ptyr_pPase_sf"/>
</dbReference>
<evidence type="ECO:0000313" key="3">
    <source>
        <dbReference type="EMBL" id="RAO79061.1"/>
    </source>
</evidence>
<proteinExistence type="predicted"/>
<sequence>MKKVLFICKNNSGRSQMAEALLRNMYGEYYKVYSAGIEPKDINPLTVKVMEEIGINMEGHKSKSIEEFHGKKFDIIVSVCEDACPTPPEARKYIHVKFPDPRGSDIETFRKIRDQIKKWIEKELKPESMKSLK</sequence>
<dbReference type="Gene3D" id="3.40.50.2300">
    <property type="match status" value="1"/>
</dbReference>
<reference evidence="3 4" key="1">
    <citation type="submission" date="2018-06" db="EMBL/GenBank/DDBJ databases">
        <title>Draft genome sequence of hyperthermophilic methanogen Methanothermobacter tenebrarum sp. MCM-B 1447.</title>
        <authorList>
            <person name="Pore S.D."/>
            <person name="Dagar S."/>
            <person name="Dhakephalkar P.K."/>
        </authorList>
    </citation>
    <scope>NUCLEOTIDE SEQUENCE [LARGE SCALE GENOMIC DNA]</scope>
    <source>
        <strain evidence="3 4">MCM B 1447</strain>
    </source>
</reference>
<dbReference type="EMBL" id="QLOE01000005">
    <property type="protein sequence ID" value="RAO79061.1"/>
    <property type="molecule type" value="Genomic_DNA"/>
</dbReference>
<dbReference type="SMART" id="SM00226">
    <property type="entry name" value="LMWPc"/>
    <property type="match status" value="1"/>
</dbReference>
<dbReference type="SUPFAM" id="SSF52788">
    <property type="entry name" value="Phosphotyrosine protein phosphatases I"/>
    <property type="match status" value="1"/>
</dbReference>
<evidence type="ECO:0000256" key="1">
    <source>
        <dbReference type="ARBA" id="ARBA00022849"/>
    </source>
</evidence>
<comment type="caution">
    <text evidence="3">The sequence shown here is derived from an EMBL/GenBank/DDBJ whole genome shotgun (WGS) entry which is preliminary data.</text>
</comment>
<dbReference type="PANTHER" id="PTHR43428:SF1">
    <property type="entry name" value="ARSENATE REDUCTASE"/>
    <property type="match status" value="1"/>
</dbReference>
<feature type="domain" description="Phosphotyrosine protein phosphatase I" evidence="2">
    <location>
        <begin position="2"/>
        <end position="126"/>
    </location>
</feature>
<accession>A0A328PCX1</accession>